<name>K0XIQ1_9BACT</name>
<sequence>MFNVKYIRGITSNFERYTQAVFYIQQIKY</sequence>
<gene>
    <name evidence="1" type="ORF">HMPREF9448_01592</name>
</gene>
<accession>K0XIQ1</accession>
<proteinExistence type="predicted"/>
<dbReference type="HOGENOM" id="CLU_3408776_0_0_10"/>
<protein>
    <submittedName>
        <fullName evidence="1">Uncharacterized protein</fullName>
    </submittedName>
</protein>
<dbReference type="AlphaFoldDB" id="K0XIQ1"/>
<dbReference type="STRING" id="742726.HMPREF9448_01592"/>
<reference evidence="1 2" key="1">
    <citation type="submission" date="2012-08" db="EMBL/GenBank/DDBJ databases">
        <title>The Genome Sequence of Barnesiella intestinihominis YIT 11860.</title>
        <authorList>
            <consortium name="The Broad Institute Genome Sequencing Platform"/>
            <person name="Earl A."/>
            <person name="Ward D."/>
            <person name="Feldgarden M."/>
            <person name="Gevers D."/>
            <person name="Morotomi M."/>
            <person name="Walker B."/>
            <person name="Young S.K."/>
            <person name="Zeng Q."/>
            <person name="Gargeya S."/>
            <person name="Fitzgerald M."/>
            <person name="Haas B."/>
            <person name="Abouelleil A."/>
            <person name="Alvarado L."/>
            <person name="Arachchi H.M."/>
            <person name="Berlin A.M."/>
            <person name="Chapman S.B."/>
            <person name="Goldberg J."/>
            <person name="Griggs A."/>
            <person name="Gujja S."/>
            <person name="Hansen M."/>
            <person name="Howarth C."/>
            <person name="Imamovic A."/>
            <person name="Larimer J."/>
            <person name="McCowen C."/>
            <person name="Montmayeur A."/>
            <person name="Murphy C."/>
            <person name="Neiman D."/>
            <person name="Pearson M."/>
            <person name="Priest M."/>
            <person name="Roberts A."/>
            <person name="Saif S."/>
            <person name="Shea T."/>
            <person name="Sisk P."/>
            <person name="Sykes S."/>
            <person name="Wortman J."/>
            <person name="Nusbaum C."/>
            <person name="Birren B."/>
        </authorList>
    </citation>
    <scope>NUCLEOTIDE SEQUENCE [LARGE SCALE GENOMIC DNA]</scope>
    <source>
        <strain evidence="1 2">YIT 11860</strain>
    </source>
</reference>
<keyword evidence="2" id="KW-1185">Reference proteome</keyword>
<comment type="caution">
    <text evidence="1">The sequence shown here is derived from an EMBL/GenBank/DDBJ whole genome shotgun (WGS) entry which is preliminary data.</text>
</comment>
<evidence type="ECO:0000313" key="1">
    <source>
        <dbReference type="EMBL" id="EJZ63755.1"/>
    </source>
</evidence>
<evidence type="ECO:0000313" key="2">
    <source>
        <dbReference type="Proteomes" id="UP000006044"/>
    </source>
</evidence>
<organism evidence="1 2">
    <name type="scientific">Barnesiella intestinihominis YIT 11860</name>
    <dbReference type="NCBI Taxonomy" id="742726"/>
    <lineage>
        <taxon>Bacteria</taxon>
        <taxon>Pseudomonadati</taxon>
        <taxon>Bacteroidota</taxon>
        <taxon>Bacteroidia</taxon>
        <taxon>Bacteroidales</taxon>
        <taxon>Barnesiellaceae</taxon>
        <taxon>Barnesiella</taxon>
    </lineage>
</organism>
<dbReference type="EMBL" id="ADLE01000011">
    <property type="protein sequence ID" value="EJZ63755.1"/>
    <property type="molecule type" value="Genomic_DNA"/>
</dbReference>
<dbReference type="Proteomes" id="UP000006044">
    <property type="component" value="Unassembled WGS sequence"/>
</dbReference>